<dbReference type="WBParaSite" id="PS1159_v2.g10212.t1">
    <property type="protein sequence ID" value="PS1159_v2.g10212.t1"/>
    <property type="gene ID" value="PS1159_v2.g10212"/>
</dbReference>
<organism evidence="1 2">
    <name type="scientific">Panagrolaimus sp. PS1159</name>
    <dbReference type="NCBI Taxonomy" id="55785"/>
    <lineage>
        <taxon>Eukaryota</taxon>
        <taxon>Metazoa</taxon>
        <taxon>Ecdysozoa</taxon>
        <taxon>Nematoda</taxon>
        <taxon>Chromadorea</taxon>
        <taxon>Rhabditida</taxon>
        <taxon>Tylenchina</taxon>
        <taxon>Panagrolaimomorpha</taxon>
        <taxon>Panagrolaimoidea</taxon>
        <taxon>Panagrolaimidae</taxon>
        <taxon>Panagrolaimus</taxon>
    </lineage>
</organism>
<proteinExistence type="predicted"/>
<sequence>MTESFADKANKGRCLAFPGYCNKTINTCNLAHPLINCDRYPACFNLKCTYLHPVCNSDCKKQLCKNIKCKDFHPWRDSYRTEKGKLPDPKGDDIEEFATIPDSATVNELIAKYQKEYNDGPSNVKSPSTTTTASMKTQQSDNPIEEEIMNVRQRIIEMNLHETIKDRKFMKGKCFDCAKAPATIILLHCCHLVFCKQCFAKNPKCLLCGKQYQDFIDVYA</sequence>
<evidence type="ECO:0000313" key="2">
    <source>
        <dbReference type="WBParaSite" id="PS1159_v2.g10212.t1"/>
    </source>
</evidence>
<dbReference type="Proteomes" id="UP000887580">
    <property type="component" value="Unplaced"/>
</dbReference>
<accession>A0AC35ERT9</accession>
<name>A0AC35ERT9_9BILA</name>
<protein>
    <submittedName>
        <fullName evidence="2">RING-type domain-containing protein</fullName>
    </submittedName>
</protein>
<evidence type="ECO:0000313" key="1">
    <source>
        <dbReference type="Proteomes" id="UP000887580"/>
    </source>
</evidence>
<reference evidence="2" key="1">
    <citation type="submission" date="2022-11" db="UniProtKB">
        <authorList>
            <consortium name="WormBaseParasite"/>
        </authorList>
    </citation>
    <scope>IDENTIFICATION</scope>
</reference>